<accession>A0A1I4F6X1</accession>
<comment type="similarity">
    <text evidence="1">Belongs to the ABC transporter superfamily.</text>
</comment>
<dbReference type="Pfam" id="PF00005">
    <property type="entry name" value="ABC_tran"/>
    <property type="match status" value="1"/>
</dbReference>
<keyword evidence="10" id="KW-1185">Reference proteome</keyword>
<gene>
    <name evidence="9" type="ORF">SAMN04487950_2648</name>
</gene>
<dbReference type="InterPro" id="IPR051120">
    <property type="entry name" value="ABC_AA/LPS_Transport"/>
</dbReference>
<dbReference type="InterPro" id="IPR003593">
    <property type="entry name" value="AAA+_ATPase"/>
</dbReference>
<dbReference type="PROSITE" id="PS50893">
    <property type="entry name" value="ABC_TRANSPORTER_2"/>
    <property type="match status" value="1"/>
</dbReference>
<dbReference type="SUPFAM" id="SSF52540">
    <property type="entry name" value="P-loop containing nucleoside triphosphate hydrolases"/>
    <property type="match status" value="1"/>
</dbReference>
<feature type="domain" description="ABC transporter" evidence="8">
    <location>
        <begin position="20"/>
        <end position="267"/>
    </location>
</feature>
<dbReference type="Gene3D" id="3.40.50.300">
    <property type="entry name" value="P-loop containing nucleotide triphosphate hydrolases"/>
    <property type="match status" value="1"/>
</dbReference>
<evidence type="ECO:0000313" key="9">
    <source>
        <dbReference type="EMBL" id="SFL13269.1"/>
    </source>
</evidence>
<dbReference type="GO" id="GO:0005524">
    <property type="term" value="F:ATP binding"/>
    <property type="evidence" value="ECO:0007669"/>
    <property type="project" value="UniProtKB-KW"/>
</dbReference>
<evidence type="ECO:0000313" key="10">
    <source>
        <dbReference type="Proteomes" id="UP000199607"/>
    </source>
</evidence>
<organism evidence="9 10">
    <name type="scientific">Halogranum rubrum</name>
    <dbReference type="NCBI Taxonomy" id="553466"/>
    <lineage>
        <taxon>Archaea</taxon>
        <taxon>Methanobacteriati</taxon>
        <taxon>Methanobacteriota</taxon>
        <taxon>Stenosarchaea group</taxon>
        <taxon>Halobacteria</taxon>
        <taxon>Halobacteriales</taxon>
        <taxon>Haloferacaceae</taxon>
    </lineage>
</organism>
<dbReference type="SMART" id="SM00382">
    <property type="entry name" value="AAA"/>
    <property type="match status" value="1"/>
</dbReference>
<dbReference type="EMBL" id="FOTC01000002">
    <property type="protein sequence ID" value="SFL13269.1"/>
    <property type="molecule type" value="Genomic_DNA"/>
</dbReference>
<dbReference type="FunFam" id="3.40.50.300:FF:000421">
    <property type="entry name" value="Branched-chain amino acid ABC transporter ATP-binding protein"/>
    <property type="match status" value="1"/>
</dbReference>
<keyword evidence="4 9" id="KW-0067">ATP-binding</keyword>
<evidence type="ECO:0000256" key="4">
    <source>
        <dbReference type="ARBA" id="ARBA00022840"/>
    </source>
</evidence>
<evidence type="ECO:0000256" key="2">
    <source>
        <dbReference type="ARBA" id="ARBA00022448"/>
    </source>
</evidence>
<dbReference type="GO" id="GO:0006865">
    <property type="term" value="P:amino acid transport"/>
    <property type="evidence" value="ECO:0007669"/>
    <property type="project" value="UniProtKB-KW"/>
</dbReference>
<dbReference type="InterPro" id="IPR027417">
    <property type="entry name" value="P-loop_NTPase"/>
</dbReference>
<dbReference type="CDD" id="cd03219">
    <property type="entry name" value="ABC_Mj1267_LivG_branched"/>
    <property type="match status" value="1"/>
</dbReference>
<dbReference type="Pfam" id="PF12399">
    <property type="entry name" value="BCA_ABC_TP_C"/>
    <property type="match status" value="1"/>
</dbReference>
<dbReference type="STRING" id="553466.SAMN04487950_2648"/>
<protein>
    <recommendedName>
        <fullName evidence="7">Probable branched-chain amino acid transport ATP-binding protein LivG</fullName>
    </recommendedName>
</protein>
<keyword evidence="3" id="KW-0547">Nucleotide-binding</keyword>
<dbReference type="RefSeq" id="WP_089869888.1">
    <property type="nucleotide sequence ID" value="NZ_FOTC01000002.1"/>
</dbReference>
<dbReference type="GO" id="GO:0016887">
    <property type="term" value="F:ATP hydrolysis activity"/>
    <property type="evidence" value="ECO:0007669"/>
    <property type="project" value="InterPro"/>
</dbReference>
<dbReference type="InterPro" id="IPR003439">
    <property type="entry name" value="ABC_transporter-like_ATP-bd"/>
</dbReference>
<dbReference type="InterPro" id="IPR017871">
    <property type="entry name" value="ABC_transporter-like_CS"/>
</dbReference>
<evidence type="ECO:0000256" key="1">
    <source>
        <dbReference type="ARBA" id="ARBA00005417"/>
    </source>
</evidence>
<comment type="function">
    <text evidence="6">Probable component of a branched-chain amino-acid transport system.</text>
</comment>
<evidence type="ECO:0000256" key="7">
    <source>
        <dbReference type="ARBA" id="ARBA00072811"/>
    </source>
</evidence>
<name>A0A1I4F6X1_9EURY</name>
<evidence type="ECO:0000259" key="8">
    <source>
        <dbReference type="PROSITE" id="PS50893"/>
    </source>
</evidence>
<evidence type="ECO:0000256" key="3">
    <source>
        <dbReference type="ARBA" id="ARBA00022741"/>
    </source>
</evidence>
<dbReference type="Proteomes" id="UP000199607">
    <property type="component" value="Unassembled WGS sequence"/>
</dbReference>
<dbReference type="PROSITE" id="PS00211">
    <property type="entry name" value="ABC_TRANSPORTER_1"/>
    <property type="match status" value="1"/>
</dbReference>
<evidence type="ECO:0000256" key="5">
    <source>
        <dbReference type="ARBA" id="ARBA00022970"/>
    </source>
</evidence>
<keyword evidence="2" id="KW-0813">Transport</keyword>
<dbReference type="GO" id="GO:0005886">
    <property type="term" value="C:plasma membrane"/>
    <property type="evidence" value="ECO:0007669"/>
    <property type="project" value="TreeGrafter"/>
</dbReference>
<keyword evidence="5" id="KW-0029">Amino-acid transport</keyword>
<evidence type="ECO:0000256" key="6">
    <source>
        <dbReference type="ARBA" id="ARBA00056071"/>
    </source>
</evidence>
<sequence length="279" mass="30086">MSEREMVYEGANMAKADVVLRAKDLRKSFGGLVATDDASFAVERGSITGMVGPNGAGKSTLFNLVSGFYTPDGGSVSVNDTDVTGKPPHDVAREGLIRTFQTPRKLEGMTVREAMMVGATPQTGESILPLFLSPSTVTSEERANLDRAEQLLERFEIAHLIDEPSTDLSGGQLKLVELARGITTDPDILLLDEPVAGVNPTLANDIKRFIRELNEEGQTFLIIEHDMPFIMDLAEPIIVLDQGRVLMEGTPEEVRTDQRVIDAYLGGAEGGRPGSGGDE</sequence>
<dbReference type="AlphaFoldDB" id="A0A1I4F6X1"/>
<dbReference type="PANTHER" id="PTHR45772">
    <property type="entry name" value="CONSERVED COMPONENT OF ABC TRANSPORTER FOR NATURAL AMINO ACIDS-RELATED"/>
    <property type="match status" value="1"/>
</dbReference>
<dbReference type="InterPro" id="IPR032823">
    <property type="entry name" value="BCA_ABC_TP_C"/>
</dbReference>
<dbReference type="PANTHER" id="PTHR45772:SF9">
    <property type="entry name" value="CONSERVED COMPONENT OF ABC TRANSPORTER FOR NATURAL AMINO ACIDS"/>
    <property type="match status" value="1"/>
</dbReference>
<proteinExistence type="inferred from homology"/>
<reference evidence="10" key="1">
    <citation type="submission" date="2016-10" db="EMBL/GenBank/DDBJ databases">
        <authorList>
            <person name="Varghese N."/>
            <person name="Submissions S."/>
        </authorList>
    </citation>
    <scope>NUCLEOTIDE SEQUENCE [LARGE SCALE GENOMIC DNA]</scope>
    <source>
        <strain evidence="10">CGMCC 1.7738</strain>
    </source>
</reference>